<reference evidence="2" key="1">
    <citation type="journal article" date="2020" name="Stud. Mycol.">
        <title>101 Dothideomycetes genomes: a test case for predicting lifestyles and emergence of pathogens.</title>
        <authorList>
            <person name="Haridas S."/>
            <person name="Albert R."/>
            <person name="Binder M."/>
            <person name="Bloem J."/>
            <person name="Labutti K."/>
            <person name="Salamov A."/>
            <person name="Andreopoulos B."/>
            <person name="Baker S."/>
            <person name="Barry K."/>
            <person name="Bills G."/>
            <person name="Bluhm B."/>
            <person name="Cannon C."/>
            <person name="Castanera R."/>
            <person name="Culley D."/>
            <person name="Daum C."/>
            <person name="Ezra D."/>
            <person name="Gonzalez J."/>
            <person name="Henrissat B."/>
            <person name="Kuo A."/>
            <person name="Liang C."/>
            <person name="Lipzen A."/>
            <person name="Lutzoni F."/>
            <person name="Magnuson J."/>
            <person name="Mondo S."/>
            <person name="Nolan M."/>
            <person name="Ohm R."/>
            <person name="Pangilinan J."/>
            <person name="Park H.-J."/>
            <person name="Ramirez L."/>
            <person name="Alfaro M."/>
            <person name="Sun H."/>
            <person name="Tritt A."/>
            <person name="Yoshinaga Y."/>
            <person name="Zwiers L.-H."/>
            <person name="Turgeon B."/>
            <person name="Goodwin S."/>
            <person name="Spatafora J."/>
            <person name="Crous P."/>
            <person name="Grigoriev I."/>
        </authorList>
    </citation>
    <scope>NUCLEOTIDE SEQUENCE</scope>
    <source>
        <strain evidence="2">CBS 125425</strain>
    </source>
</reference>
<organism evidence="2 3">
    <name type="scientific">Polyplosphaeria fusca</name>
    <dbReference type="NCBI Taxonomy" id="682080"/>
    <lineage>
        <taxon>Eukaryota</taxon>
        <taxon>Fungi</taxon>
        <taxon>Dikarya</taxon>
        <taxon>Ascomycota</taxon>
        <taxon>Pezizomycotina</taxon>
        <taxon>Dothideomycetes</taxon>
        <taxon>Pleosporomycetidae</taxon>
        <taxon>Pleosporales</taxon>
        <taxon>Tetraplosphaeriaceae</taxon>
        <taxon>Polyplosphaeria</taxon>
    </lineage>
</organism>
<evidence type="ECO:0000313" key="3">
    <source>
        <dbReference type="Proteomes" id="UP000799444"/>
    </source>
</evidence>
<feature type="region of interest" description="Disordered" evidence="1">
    <location>
        <begin position="1"/>
        <end position="60"/>
    </location>
</feature>
<proteinExistence type="predicted"/>
<comment type="caution">
    <text evidence="2">The sequence shown here is derived from an EMBL/GenBank/DDBJ whole genome shotgun (WGS) entry which is preliminary data.</text>
</comment>
<dbReference type="PANTHER" id="PTHR46052:SF1">
    <property type="entry name" value="PHOSDUCIN-LIKE PROTEIN"/>
    <property type="match status" value="1"/>
</dbReference>
<dbReference type="Proteomes" id="UP000799444">
    <property type="component" value="Unassembled WGS sequence"/>
</dbReference>
<sequence length="277" mass="31784">MTSSAAHDELNELLRDKGKETRHPEDRDDHDSDHDHNDAGPDHYPEKPDTDDELDIPADMRSNYFLPKSIHSDANTGPKGVIADAHAFEMAKRQSRRSFWRKSSAPNTYNVATYHDEKAASSEDEGEDSFLRRWRENRLRDLHNGLRSRTASPSKRIPAVDDEGYLNAIENVKEDKVVVVFIYDDRSEISSEVEKYMTELYSMHYRSTNFVKYHYEDAEIGVAGVPAVLAYRNQGEQFADLVPLLDELPHNAELSAASLEKLFYERGILSELRINRK</sequence>
<accession>A0A9P4R352</accession>
<dbReference type="PANTHER" id="PTHR46052">
    <property type="entry name" value="PHOSDUCIN-LIKE PROTEIN"/>
    <property type="match status" value="1"/>
</dbReference>
<protein>
    <submittedName>
        <fullName evidence="2">Thioredoxin-like protein</fullName>
    </submittedName>
</protein>
<dbReference type="InterPro" id="IPR051499">
    <property type="entry name" value="Phosducin-like_reg"/>
</dbReference>
<dbReference type="AlphaFoldDB" id="A0A9P4R352"/>
<dbReference type="Gene3D" id="3.40.30.10">
    <property type="entry name" value="Glutaredoxin"/>
    <property type="match status" value="1"/>
</dbReference>
<keyword evidence="3" id="KW-1185">Reference proteome</keyword>
<dbReference type="InterPro" id="IPR036249">
    <property type="entry name" value="Thioredoxin-like_sf"/>
</dbReference>
<name>A0A9P4R352_9PLEO</name>
<dbReference type="EMBL" id="ML996129">
    <property type="protein sequence ID" value="KAF2736031.1"/>
    <property type="molecule type" value="Genomic_DNA"/>
</dbReference>
<feature type="compositionally biased region" description="Basic and acidic residues" evidence="1">
    <location>
        <begin position="1"/>
        <end position="48"/>
    </location>
</feature>
<dbReference type="SUPFAM" id="SSF52833">
    <property type="entry name" value="Thioredoxin-like"/>
    <property type="match status" value="1"/>
</dbReference>
<evidence type="ECO:0000313" key="2">
    <source>
        <dbReference type="EMBL" id="KAF2736031.1"/>
    </source>
</evidence>
<evidence type="ECO:0000256" key="1">
    <source>
        <dbReference type="SAM" id="MobiDB-lite"/>
    </source>
</evidence>
<dbReference type="OrthoDB" id="70588at2759"/>
<gene>
    <name evidence="2" type="ORF">EJ04DRAFT_176682</name>
</gene>